<accession>A0A9R0IJR9</accession>
<dbReference type="GeneID" id="110790162"/>
<reference evidence="4" key="2">
    <citation type="submission" date="2025-08" db="UniProtKB">
        <authorList>
            <consortium name="RefSeq"/>
        </authorList>
    </citation>
    <scope>IDENTIFICATION</scope>
    <source>
        <tissue evidence="4">Leaf</tissue>
    </source>
</reference>
<sequence>MPSPKSNRNGLSSFSRVTERSMSFNGRTVVSPTAEKLRRPKTVPDLSSAMRNAAVNSPPKEEVKPKKLTKVLLNVMIQGSVGAVQVLISPELTVRELVSAAIKQYVKEGRRPVLSSAIVDDFDLHYSQFSLESLDRGEKIAELGSRNFFLCKKRKEVVETASSCAKQAEQATKVDSPWLKFMSFLF</sequence>
<feature type="domain" description="DUF7054" evidence="2">
    <location>
        <begin position="67"/>
        <end position="151"/>
    </location>
</feature>
<evidence type="ECO:0000256" key="1">
    <source>
        <dbReference type="SAM" id="MobiDB-lite"/>
    </source>
</evidence>
<proteinExistence type="predicted"/>
<dbReference type="AlphaFoldDB" id="A0A9R0IJR9"/>
<name>A0A9R0IJR9_SPIOL</name>
<dbReference type="PANTHER" id="PTHR33270">
    <property type="entry name" value="BNAC05G50380D PROTEIN"/>
    <property type="match status" value="1"/>
</dbReference>
<dbReference type="InterPro" id="IPR055482">
    <property type="entry name" value="DUF7054"/>
</dbReference>
<dbReference type="InterPro" id="IPR040358">
    <property type="entry name" value="At4g22758-like"/>
</dbReference>
<reference evidence="3" key="1">
    <citation type="journal article" date="2021" name="Nat. Commun.">
        <title>Genomic analyses provide insights into spinach domestication and the genetic basis of agronomic traits.</title>
        <authorList>
            <person name="Cai X."/>
            <person name="Sun X."/>
            <person name="Xu C."/>
            <person name="Sun H."/>
            <person name="Wang X."/>
            <person name="Ge C."/>
            <person name="Zhang Z."/>
            <person name="Wang Q."/>
            <person name="Fei Z."/>
            <person name="Jiao C."/>
            <person name="Wang Q."/>
        </authorList>
    </citation>
    <scope>NUCLEOTIDE SEQUENCE [LARGE SCALE GENOMIC DNA]</scope>
    <source>
        <strain evidence="3">cv. Varoflay</strain>
    </source>
</reference>
<dbReference type="PANTHER" id="PTHR33270:SF24">
    <property type="entry name" value="EXPRESSED PROTEIN"/>
    <property type="match status" value="1"/>
</dbReference>
<dbReference type="RefSeq" id="XP_021850626.1">
    <property type="nucleotide sequence ID" value="XM_021994934.2"/>
</dbReference>
<organism evidence="3 4">
    <name type="scientific">Spinacia oleracea</name>
    <name type="common">Spinach</name>
    <dbReference type="NCBI Taxonomy" id="3562"/>
    <lineage>
        <taxon>Eukaryota</taxon>
        <taxon>Viridiplantae</taxon>
        <taxon>Streptophyta</taxon>
        <taxon>Embryophyta</taxon>
        <taxon>Tracheophyta</taxon>
        <taxon>Spermatophyta</taxon>
        <taxon>Magnoliopsida</taxon>
        <taxon>eudicotyledons</taxon>
        <taxon>Gunneridae</taxon>
        <taxon>Pentapetalae</taxon>
        <taxon>Caryophyllales</taxon>
        <taxon>Chenopodiaceae</taxon>
        <taxon>Chenopodioideae</taxon>
        <taxon>Anserineae</taxon>
        <taxon>Spinacia</taxon>
    </lineage>
</organism>
<keyword evidence="3" id="KW-1185">Reference proteome</keyword>
<dbReference type="Proteomes" id="UP000813463">
    <property type="component" value="Chromosome 4"/>
</dbReference>
<dbReference type="Pfam" id="PF23156">
    <property type="entry name" value="DUF7054"/>
    <property type="match status" value="1"/>
</dbReference>
<gene>
    <name evidence="4" type="primary">LOC110790162</name>
</gene>
<protein>
    <submittedName>
        <fullName evidence="4">Uncharacterized protein At4g22758</fullName>
    </submittedName>
</protein>
<evidence type="ECO:0000313" key="3">
    <source>
        <dbReference type="Proteomes" id="UP000813463"/>
    </source>
</evidence>
<dbReference type="KEGG" id="soe:110790162"/>
<evidence type="ECO:0000313" key="4">
    <source>
        <dbReference type="RefSeq" id="XP_021850626.1"/>
    </source>
</evidence>
<feature type="region of interest" description="Disordered" evidence="1">
    <location>
        <begin position="25"/>
        <end position="44"/>
    </location>
</feature>
<dbReference type="OrthoDB" id="651546at2759"/>
<evidence type="ECO:0000259" key="2">
    <source>
        <dbReference type="Pfam" id="PF23156"/>
    </source>
</evidence>